<comment type="caution">
    <text evidence="4">The sequence shown here is derived from an EMBL/GenBank/DDBJ whole genome shotgun (WGS) entry which is preliminary data.</text>
</comment>
<evidence type="ECO:0000313" key="4">
    <source>
        <dbReference type="EMBL" id="MFD1687019.1"/>
    </source>
</evidence>
<accession>A0ABD6DY37</accession>
<keyword evidence="2" id="KW-0472">Membrane</keyword>
<evidence type="ECO:0000256" key="2">
    <source>
        <dbReference type="SAM" id="Phobius"/>
    </source>
</evidence>
<dbReference type="SUPFAM" id="SSF53474">
    <property type="entry name" value="alpha/beta-Hydrolases"/>
    <property type="match status" value="1"/>
</dbReference>
<dbReference type="RefSeq" id="WP_256309141.1">
    <property type="nucleotide sequence ID" value="NZ_JANHAW010000004.1"/>
</dbReference>
<keyword evidence="2" id="KW-0812">Transmembrane</keyword>
<keyword evidence="2" id="KW-1133">Transmembrane helix</keyword>
<organism evidence="4 5">
    <name type="scientific">Halobellus litoreus</name>
    <dbReference type="NCBI Taxonomy" id="755310"/>
    <lineage>
        <taxon>Archaea</taxon>
        <taxon>Methanobacteriati</taxon>
        <taxon>Methanobacteriota</taxon>
        <taxon>Stenosarchaea group</taxon>
        <taxon>Halobacteria</taxon>
        <taxon>Halobacteriales</taxon>
        <taxon>Haloferacaceae</taxon>
        <taxon>Halobellus</taxon>
    </lineage>
</organism>
<dbReference type="PANTHER" id="PTHR43798">
    <property type="entry name" value="MONOACYLGLYCEROL LIPASE"/>
    <property type="match status" value="1"/>
</dbReference>
<dbReference type="AlphaFoldDB" id="A0ABD6DY37"/>
<protein>
    <submittedName>
        <fullName evidence="4">Alpha/beta fold hydrolase</fullName>
    </submittedName>
</protein>
<keyword evidence="1 4" id="KW-0378">Hydrolase</keyword>
<feature type="domain" description="AB hydrolase-1" evidence="3">
    <location>
        <begin position="59"/>
        <end position="159"/>
    </location>
</feature>
<dbReference type="Pfam" id="PF00561">
    <property type="entry name" value="Abhydrolase_1"/>
    <property type="match status" value="1"/>
</dbReference>
<dbReference type="InterPro" id="IPR029058">
    <property type="entry name" value="AB_hydrolase_fold"/>
</dbReference>
<evidence type="ECO:0000256" key="1">
    <source>
        <dbReference type="ARBA" id="ARBA00022801"/>
    </source>
</evidence>
<dbReference type="Proteomes" id="UP001597092">
    <property type="component" value="Unassembled WGS sequence"/>
</dbReference>
<gene>
    <name evidence="4" type="ORF">ACFSAS_15520</name>
</gene>
<keyword evidence="5" id="KW-1185">Reference proteome</keyword>
<dbReference type="Gene3D" id="3.40.50.1820">
    <property type="entry name" value="alpha/beta hydrolase"/>
    <property type="match status" value="1"/>
</dbReference>
<feature type="transmembrane region" description="Helical" evidence="2">
    <location>
        <begin position="6"/>
        <end position="25"/>
    </location>
</feature>
<dbReference type="GO" id="GO:0016787">
    <property type="term" value="F:hydrolase activity"/>
    <property type="evidence" value="ECO:0007669"/>
    <property type="project" value="UniProtKB-KW"/>
</dbReference>
<evidence type="ECO:0000313" key="5">
    <source>
        <dbReference type="Proteomes" id="UP001597092"/>
    </source>
</evidence>
<dbReference type="PANTHER" id="PTHR43798:SF31">
    <property type="entry name" value="AB HYDROLASE SUPERFAMILY PROTEIN YCLE"/>
    <property type="match status" value="1"/>
</dbReference>
<sequence>MSRNWTRWTAGGVGLLFGVAGAALWRWKHRRLADLATGSELVETDHGAIEVSRRGSGSPVLVLHGAPGGYDQALAFGEAMVDDGVELIAPSRPGYLRTPLDGAATPSDQAALLDALLDKLEVEEALVIGLSAGGPSALHLASEYPERVTGLVLASAISTEIDDRMFDTGSPIADPILTSTPVLDATSGLMELLRRANPDHLLGLMHGSLSTLEGADLEEYVEFVRATPEQRERSLEFIPTVLPTSVRIDGTRNDERWCRELPLVDYGEIRCPTLVVHGEFDAAVPISHAEFLAETVPDVELHRVEADHLVWIGPDADRAIQLVREFTQSVTETAGRTEL</sequence>
<dbReference type="InterPro" id="IPR050266">
    <property type="entry name" value="AB_hydrolase_sf"/>
</dbReference>
<dbReference type="PRINTS" id="PR00111">
    <property type="entry name" value="ABHYDROLASE"/>
</dbReference>
<proteinExistence type="predicted"/>
<reference evidence="4 5" key="1">
    <citation type="journal article" date="2019" name="Int. J. Syst. Evol. Microbiol.">
        <title>The Global Catalogue of Microorganisms (GCM) 10K type strain sequencing project: providing services to taxonomists for standard genome sequencing and annotation.</title>
        <authorList>
            <consortium name="The Broad Institute Genomics Platform"/>
            <consortium name="The Broad Institute Genome Sequencing Center for Infectious Disease"/>
            <person name="Wu L."/>
            <person name="Ma J."/>
        </authorList>
    </citation>
    <scope>NUCLEOTIDE SEQUENCE [LARGE SCALE GENOMIC DNA]</scope>
    <source>
        <strain evidence="4 5">CGMCC 1.10387</strain>
    </source>
</reference>
<dbReference type="EMBL" id="JBHUDP010000007">
    <property type="protein sequence ID" value="MFD1687019.1"/>
    <property type="molecule type" value="Genomic_DNA"/>
</dbReference>
<name>A0ABD6DY37_9EURY</name>
<evidence type="ECO:0000259" key="3">
    <source>
        <dbReference type="Pfam" id="PF00561"/>
    </source>
</evidence>
<dbReference type="InterPro" id="IPR000073">
    <property type="entry name" value="AB_hydrolase_1"/>
</dbReference>